<evidence type="ECO:0000256" key="1">
    <source>
        <dbReference type="PROSITE-ProRule" id="PRU01193"/>
    </source>
</evidence>
<feature type="transmembrane region" description="Helical" evidence="2">
    <location>
        <begin position="112"/>
        <end position="133"/>
    </location>
</feature>
<keyword evidence="5" id="KW-1185">Reference proteome</keyword>
<dbReference type="GO" id="GO:0010960">
    <property type="term" value="P:magnesium ion homeostasis"/>
    <property type="evidence" value="ECO:0007669"/>
    <property type="project" value="InterPro"/>
</dbReference>
<gene>
    <name evidence="4" type="ORF">AU255_06610</name>
</gene>
<dbReference type="Pfam" id="PF01595">
    <property type="entry name" value="CNNM"/>
    <property type="match status" value="1"/>
</dbReference>
<evidence type="ECO:0000313" key="5">
    <source>
        <dbReference type="Proteomes" id="UP000191980"/>
    </source>
</evidence>
<evidence type="ECO:0000259" key="3">
    <source>
        <dbReference type="PROSITE" id="PS51846"/>
    </source>
</evidence>
<sequence>MDIATLQWFGIVFCVSQSAMFSGLNLAFFSLSRLQLEVEVSQGNKAAVKILKMRQDSNFLLTTILWGNVGINVLLTLLSNSLLTGISAFVFSTVVITFLGEIIPQAYFSRNALCMAAMLAPVLRFYQILFYPVAKTSSIMLDLWLGKEGIDYLREKDLRSFITKHIEAEEADVDHIEGVGALNFLAIDDISVTNEGEKINPKSIIKLPVSLDLPIIPVIERTANDPFLQQVHASGHNWVVLTDMNDEPRLIIDADGFLRAAIFDLDHPFDPYHYCHRPLIVRDMNTPMGDIIPHIRGVATKDKNHDGEIEHDVVLIWGKEKRIITGADILGRLFKGIGHKASEVIFIDSNVSNEINQQDS</sequence>
<organism evidence="4 5">
    <name type="scientific">Methyloprofundus sedimenti</name>
    <dbReference type="NCBI Taxonomy" id="1420851"/>
    <lineage>
        <taxon>Bacteria</taxon>
        <taxon>Pseudomonadati</taxon>
        <taxon>Pseudomonadota</taxon>
        <taxon>Gammaproteobacteria</taxon>
        <taxon>Methylococcales</taxon>
        <taxon>Methylococcaceae</taxon>
        <taxon>Methyloprofundus</taxon>
    </lineage>
</organism>
<evidence type="ECO:0000313" key="4">
    <source>
        <dbReference type="EMBL" id="OQK18698.1"/>
    </source>
</evidence>
<keyword evidence="1 2" id="KW-0472">Membrane</keyword>
<dbReference type="AlphaFoldDB" id="A0A1V8MB15"/>
<evidence type="ECO:0000256" key="2">
    <source>
        <dbReference type="SAM" id="Phobius"/>
    </source>
</evidence>
<dbReference type="EMBL" id="LPUF01000001">
    <property type="protein sequence ID" value="OQK18698.1"/>
    <property type="molecule type" value="Genomic_DNA"/>
</dbReference>
<dbReference type="GO" id="GO:0016020">
    <property type="term" value="C:membrane"/>
    <property type="evidence" value="ECO:0007669"/>
    <property type="project" value="UniProtKB-UniRule"/>
</dbReference>
<feature type="transmembrane region" description="Helical" evidence="2">
    <location>
        <begin position="83"/>
        <end position="100"/>
    </location>
</feature>
<keyword evidence="1 2" id="KW-0812">Transmembrane</keyword>
<accession>A0A1V8MB15</accession>
<dbReference type="InterPro" id="IPR002550">
    <property type="entry name" value="CNNM"/>
</dbReference>
<protein>
    <submittedName>
        <fullName evidence="4">Mg2+ and Co2+ transporter CorB</fullName>
    </submittedName>
</protein>
<dbReference type="PANTHER" id="PTHR12064:SF94">
    <property type="entry name" value="UNEXTENDED PROTEIN"/>
    <property type="match status" value="1"/>
</dbReference>
<feature type="transmembrane region" description="Helical" evidence="2">
    <location>
        <begin position="6"/>
        <end position="29"/>
    </location>
</feature>
<proteinExistence type="predicted"/>
<feature type="transmembrane region" description="Helical" evidence="2">
    <location>
        <begin position="59"/>
        <end position="77"/>
    </location>
</feature>
<dbReference type="STRING" id="1420851.AU255_06610"/>
<feature type="domain" description="CNNM transmembrane" evidence="3">
    <location>
        <begin position="1"/>
        <end position="177"/>
    </location>
</feature>
<comment type="caution">
    <text evidence="4">The sequence shown here is derived from an EMBL/GenBank/DDBJ whole genome shotgun (WGS) entry which is preliminary data.</text>
</comment>
<dbReference type="PROSITE" id="PS51846">
    <property type="entry name" value="CNNM"/>
    <property type="match status" value="1"/>
</dbReference>
<reference evidence="4 5" key="1">
    <citation type="submission" date="2015-12" db="EMBL/GenBank/DDBJ databases">
        <authorList>
            <person name="Shamseldin A."/>
            <person name="Moawad H."/>
            <person name="Abd El-Rahim W.M."/>
            <person name="Sadowsky M.J."/>
        </authorList>
    </citation>
    <scope>NUCLEOTIDE SEQUENCE [LARGE SCALE GENOMIC DNA]</scope>
    <source>
        <strain evidence="4 5">WF1</strain>
    </source>
</reference>
<keyword evidence="1 2" id="KW-1133">Transmembrane helix</keyword>
<name>A0A1V8MB15_9GAMM</name>
<dbReference type="InterPro" id="IPR045095">
    <property type="entry name" value="ACDP"/>
</dbReference>
<dbReference type="PANTHER" id="PTHR12064">
    <property type="entry name" value="METAL TRANSPORTER CNNM"/>
    <property type="match status" value="1"/>
</dbReference>
<dbReference type="Proteomes" id="UP000191980">
    <property type="component" value="Unassembled WGS sequence"/>
</dbReference>